<sequence>MYKLGQSLFVYGTLRDEDVRHAVLRGHQPMAIVDATIVDHVTVYFPMRAYPALVRKTGAHAPGVILFGLRAQDMLALDDFEGEEYRRTRVTVETAIASQHVWVYRPRRWIAPAAPRWSIEHWRRHHKQTELKREQALVARLRR</sequence>
<reference evidence="4" key="2">
    <citation type="submission" date="2020-09" db="EMBL/GenBank/DDBJ databases">
        <authorList>
            <person name="Sun Q."/>
            <person name="Kim S."/>
        </authorList>
    </citation>
    <scope>NUCLEOTIDE SEQUENCE</scope>
    <source>
        <strain evidence="4">KCTC 32437</strain>
    </source>
</reference>
<evidence type="ECO:0000313" key="5">
    <source>
        <dbReference type="Proteomes" id="UP000646579"/>
    </source>
</evidence>
<dbReference type="PANTHER" id="PTHR31544">
    <property type="entry name" value="AIG2-LIKE PROTEIN D"/>
    <property type="match status" value="1"/>
</dbReference>
<dbReference type="EMBL" id="BMZE01000002">
    <property type="protein sequence ID" value="GHA24895.1"/>
    <property type="molecule type" value="Genomic_DNA"/>
</dbReference>
<evidence type="ECO:0000259" key="3">
    <source>
        <dbReference type="Pfam" id="PF06094"/>
    </source>
</evidence>
<dbReference type="AlphaFoldDB" id="A0A918S547"/>
<dbReference type="PANTHER" id="PTHR31544:SF2">
    <property type="entry name" value="AIG2-LIKE PROTEIN D"/>
    <property type="match status" value="1"/>
</dbReference>
<proteinExistence type="predicted"/>
<organism evidence="4 5">
    <name type="scientific">Devosia pacifica</name>
    <dbReference type="NCBI Taxonomy" id="1335967"/>
    <lineage>
        <taxon>Bacteria</taxon>
        <taxon>Pseudomonadati</taxon>
        <taxon>Pseudomonadota</taxon>
        <taxon>Alphaproteobacteria</taxon>
        <taxon>Hyphomicrobiales</taxon>
        <taxon>Devosiaceae</taxon>
        <taxon>Devosia</taxon>
    </lineage>
</organism>
<dbReference type="InterPro" id="IPR036568">
    <property type="entry name" value="GGCT-like_sf"/>
</dbReference>
<dbReference type="InterPro" id="IPR045038">
    <property type="entry name" value="AIG2-like"/>
</dbReference>
<comment type="caution">
    <text evidence="4">The sequence shown here is derived from an EMBL/GenBank/DDBJ whole genome shotgun (WGS) entry which is preliminary data.</text>
</comment>
<name>A0A918S547_9HYPH</name>
<evidence type="ECO:0000313" key="4">
    <source>
        <dbReference type="EMBL" id="GHA24895.1"/>
    </source>
</evidence>
<evidence type="ECO:0000256" key="1">
    <source>
        <dbReference type="ARBA" id="ARBA00022679"/>
    </source>
</evidence>
<evidence type="ECO:0000256" key="2">
    <source>
        <dbReference type="ARBA" id="ARBA00030602"/>
    </source>
</evidence>
<reference evidence="4" key="1">
    <citation type="journal article" date="2014" name="Int. J. Syst. Evol. Microbiol.">
        <title>Complete genome sequence of Corynebacterium casei LMG S-19264T (=DSM 44701T), isolated from a smear-ripened cheese.</title>
        <authorList>
            <consortium name="US DOE Joint Genome Institute (JGI-PGF)"/>
            <person name="Walter F."/>
            <person name="Albersmeier A."/>
            <person name="Kalinowski J."/>
            <person name="Ruckert C."/>
        </authorList>
    </citation>
    <scope>NUCLEOTIDE SEQUENCE</scope>
    <source>
        <strain evidence="4">KCTC 32437</strain>
    </source>
</reference>
<keyword evidence="5" id="KW-1185">Reference proteome</keyword>
<accession>A0A918S547</accession>
<dbReference type="GO" id="GO:0016740">
    <property type="term" value="F:transferase activity"/>
    <property type="evidence" value="ECO:0007669"/>
    <property type="project" value="UniProtKB-KW"/>
</dbReference>
<feature type="domain" description="Gamma-glutamylcyclotransferase AIG2-like" evidence="3">
    <location>
        <begin position="8"/>
        <end position="122"/>
    </location>
</feature>
<keyword evidence="1" id="KW-0808">Transferase</keyword>
<gene>
    <name evidence="4" type="ORF">GCM10007989_20690</name>
</gene>
<dbReference type="Pfam" id="PF06094">
    <property type="entry name" value="GGACT"/>
    <property type="match status" value="1"/>
</dbReference>
<protein>
    <recommendedName>
        <fullName evidence="2">Putative gamma-glutamylcyclotransferase</fullName>
    </recommendedName>
</protein>
<dbReference type="CDD" id="cd06661">
    <property type="entry name" value="GGCT_like"/>
    <property type="match status" value="1"/>
</dbReference>
<dbReference type="Proteomes" id="UP000646579">
    <property type="component" value="Unassembled WGS sequence"/>
</dbReference>
<dbReference type="InterPro" id="IPR009288">
    <property type="entry name" value="AIG2-like_dom"/>
</dbReference>
<dbReference type="RefSeq" id="WP_189425604.1">
    <property type="nucleotide sequence ID" value="NZ_BMZE01000002.1"/>
</dbReference>
<dbReference type="SUPFAM" id="SSF110857">
    <property type="entry name" value="Gamma-glutamyl cyclotransferase-like"/>
    <property type="match status" value="1"/>
</dbReference>
<dbReference type="Gene3D" id="3.10.490.10">
    <property type="entry name" value="Gamma-glutamyl cyclotransferase-like"/>
    <property type="match status" value="1"/>
</dbReference>
<dbReference type="InterPro" id="IPR013024">
    <property type="entry name" value="GGCT-like"/>
</dbReference>